<comment type="caution">
    <text evidence="3">The sequence shown here is derived from an EMBL/GenBank/DDBJ whole genome shotgun (WGS) entry which is preliminary data.</text>
</comment>
<dbReference type="InterPro" id="IPR014729">
    <property type="entry name" value="Rossmann-like_a/b/a_fold"/>
</dbReference>
<dbReference type="OrthoDB" id="3579306at2"/>
<dbReference type="SUPFAM" id="SSF52402">
    <property type="entry name" value="Adenine nucleotide alpha hydrolases-like"/>
    <property type="match status" value="2"/>
</dbReference>
<feature type="domain" description="UspA" evidence="2">
    <location>
        <begin position="137"/>
        <end position="271"/>
    </location>
</feature>
<dbReference type="InterPro" id="IPR006016">
    <property type="entry name" value="UspA"/>
</dbReference>
<dbReference type="Gene3D" id="3.40.50.620">
    <property type="entry name" value="HUPs"/>
    <property type="match status" value="2"/>
</dbReference>
<reference evidence="3 4" key="1">
    <citation type="submission" date="2018-11" db="EMBL/GenBank/DDBJ databases">
        <title>Saccharopolyspora rhizosphaerae sp. nov., an actinomycete isolated from rhizosphere soil in Thailand.</title>
        <authorList>
            <person name="Intra B."/>
            <person name="Euanorasetr J."/>
            <person name="Take A."/>
            <person name="Inahashi Y."/>
            <person name="Mori M."/>
            <person name="Panbangred W."/>
            <person name="Matsumoto A."/>
        </authorList>
    </citation>
    <scope>NUCLEOTIDE SEQUENCE [LARGE SCALE GENOMIC DNA]</scope>
    <source>
        <strain evidence="3 4">H219</strain>
    </source>
</reference>
<sequence length="272" mass="28375">MERAEQSIVVGVDGSNSSAQAAVWAAAEAVRLAAPLHLVLVNNEPDRESHAKEVVHDISNSCRQIAGELEITEEVRSGHPAGELVHRSAAARLIVVGSRGQGAFRTTLLGSTSTAVATHASCPVVVVPGTELPQSGPVVVGIDGSTESHHAIHFAFDAAMRFNSELVAVHAFPDASFIPGPYDHPDRDELLASARSSLEAQVSPWAEDFPEVVVHLVVSNIPPVQALRDAARQAQLLVVGHRGTGGFTGLLLGSIARGALNHALCPVAVVPG</sequence>
<gene>
    <name evidence="3" type="ORF">EIL87_20200</name>
</gene>
<accession>A0A3R8VBJ6</accession>
<dbReference type="Proteomes" id="UP000274515">
    <property type="component" value="Unassembled WGS sequence"/>
</dbReference>
<proteinExistence type="inferred from homology"/>
<dbReference type="PANTHER" id="PTHR46268:SF6">
    <property type="entry name" value="UNIVERSAL STRESS PROTEIN UP12"/>
    <property type="match status" value="1"/>
</dbReference>
<dbReference type="RefSeq" id="WP_125092152.1">
    <property type="nucleotide sequence ID" value="NZ_RSAA01000020.1"/>
</dbReference>
<dbReference type="EMBL" id="RSAA01000020">
    <property type="protein sequence ID" value="RRO14084.1"/>
    <property type="molecule type" value="Genomic_DNA"/>
</dbReference>
<protein>
    <submittedName>
        <fullName evidence="3">Universal stress protein</fullName>
    </submittedName>
</protein>
<feature type="domain" description="UspA" evidence="2">
    <location>
        <begin position="7"/>
        <end position="128"/>
    </location>
</feature>
<evidence type="ECO:0000313" key="3">
    <source>
        <dbReference type="EMBL" id="RRO14084.1"/>
    </source>
</evidence>
<evidence type="ECO:0000256" key="1">
    <source>
        <dbReference type="ARBA" id="ARBA00008791"/>
    </source>
</evidence>
<dbReference type="AlphaFoldDB" id="A0A3R8VBJ6"/>
<organism evidence="3 4">
    <name type="scientific">Saccharopolyspora rhizosphaerae</name>
    <dbReference type="NCBI Taxonomy" id="2492662"/>
    <lineage>
        <taxon>Bacteria</taxon>
        <taxon>Bacillati</taxon>
        <taxon>Actinomycetota</taxon>
        <taxon>Actinomycetes</taxon>
        <taxon>Pseudonocardiales</taxon>
        <taxon>Pseudonocardiaceae</taxon>
        <taxon>Saccharopolyspora</taxon>
    </lineage>
</organism>
<dbReference type="PANTHER" id="PTHR46268">
    <property type="entry name" value="STRESS RESPONSE PROTEIN NHAX"/>
    <property type="match status" value="1"/>
</dbReference>
<name>A0A3R8VBJ6_9PSEU</name>
<evidence type="ECO:0000259" key="2">
    <source>
        <dbReference type="Pfam" id="PF00582"/>
    </source>
</evidence>
<evidence type="ECO:0000313" key="4">
    <source>
        <dbReference type="Proteomes" id="UP000274515"/>
    </source>
</evidence>
<comment type="similarity">
    <text evidence="1">Belongs to the universal stress protein A family.</text>
</comment>
<dbReference type="PRINTS" id="PR01438">
    <property type="entry name" value="UNVRSLSTRESS"/>
</dbReference>
<dbReference type="InterPro" id="IPR006015">
    <property type="entry name" value="Universal_stress_UspA"/>
</dbReference>
<dbReference type="Pfam" id="PF00582">
    <property type="entry name" value="Usp"/>
    <property type="match status" value="2"/>
</dbReference>
<keyword evidence="4" id="KW-1185">Reference proteome</keyword>